<dbReference type="SUPFAM" id="SSF53850">
    <property type="entry name" value="Periplasmic binding protein-like II"/>
    <property type="match status" value="1"/>
</dbReference>
<organism evidence="6 7">
    <name type="scientific">Agrobacterium rubi</name>
    <dbReference type="NCBI Taxonomy" id="28099"/>
    <lineage>
        <taxon>Bacteria</taxon>
        <taxon>Pseudomonadati</taxon>
        <taxon>Pseudomonadota</taxon>
        <taxon>Alphaproteobacteria</taxon>
        <taxon>Hyphomicrobiales</taxon>
        <taxon>Rhizobiaceae</taxon>
        <taxon>Rhizobium/Agrobacterium group</taxon>
        <taxon>Agrobacterium</taxon>
    </lineage>
</organism>
<dbReference type="SMART" id="SM00062">
    <property type="entry name" value="PBPb"/>
    <property type="match status" value="1"/>
</dbReference>
<protein>
    <submittedName>
        <fullName evidence="6">Transporter substrate-binding domain-containing protein</fullName>
    </submittedName>
</protein>
<reference evidence="6" key="2">
    <citation type="submission" date="2020-02" db="EMBL/GenBank/DDBJ databases">
        <title>Unexpected conservation and global transmission of agrobacterial virulence plasmids.</title>
        <authorList>
            <person name="Weisberg A.J."/>
            <person name="Davis E.W. II"/>
            <person name="Tabima J.R."/>
            <person name="Belcher M.S."/>
            <person name="Miller M."/>
            <person name="Kuo C.-H."/>
            <person name="Loper J.E."/>
            <person name="Grunwald N.J."/>
            <person name="Putnam M.L."/>
            <person name="Chang J.H."/>
        </authorList>
    </citation>
    <scope>NUCLEOTIDE SEQUENCE</scope>
    <source>
        <strain evidence="6">W2/73</strain>
        <plasmid evidence="6">pW2_73_1</plasmid>
    </source>
</reference>
<dbReference type="GO" id="GO:0042597">
    <property type="term" value="C:periplasmic space"/>
    <property type="evidence" value="ECO:0007669"/>
    <property type="project" value="UniProtKB-SubCell"/>
</dbReference>
<dbReference type="EMBL" id="CP049208">
    <property type="protein sequence ID" value="QTG03343.1"/>
    <property type="molecule type" value="Genomic_DNA"/>
</dbReference>
<keyword evidence="6" id="KW-0614">Plasmid</keyword>
<gene>
    <name evidence="5" type="ORF">G6L72_24355</name>
    <name evidence="6" type="ORF">G6M88_23050</name>
</gene>
<feature type="domain" description="Solute-binding protein family 3/N-terminal" evidence="4">
    <location>
        <begin position="25"/>
        <end position="254"/>
    </location>
</feature>
<dbReference type="AlphaFoldDB" id="A0AAE7RA95"/>
<evidence type="ECO:0000256" key="2">
    <source>
        <dbReference type="ARBA" id="ARBA00022729"/>
    </source>
</evidence>
<evidence type="ECO:0000256" key="3">
    <source>
        <dbReference type="SAM" id="SignalP"/>
    </source>
</evidence>
<dbReference type="PANTHER" id="PTHR35936">
    <property type="entry name" value="MEMBRANE-BOUND LYTIC MUREIN TRANSGLYCOSYLASE F"/>
    <property type="match status" value="1"/>
</dbReference>
<keyword evidence="2 3" id="KW-0732">Signal</keyword>
<dbReference type="Proteomes" id="UP000663912">
    <property type="component" value="Plasmid pW2_73_1"/>
</dbReference>
<evidence type="ECO:0000256" key="1">
    <source>
        <dbReference type="ARBA" id="ARBA00004418"/>
    </source>
</evidence>
<feature type="signal peptide" evidence="3">
    <location>
        <begin position="1"/>
        <end position="23"/>
    </location>
</feature>
<dbReference type="Gene3D" id="3.40.190.10">
    <property type="entry name" value="Periplasmic binding protein-like II"/>
    <property type="match status" value="2"/>
</dbReference>
<sequence>MKAYRTTLFSISILLAGALSVRAETLRFAVAAEPYPPFAMKGADGIWQGFEPELVKRLCERMKATCEIQEVAWDGIIPALLAKRIDVIFASMSITDERENQIAFSKPYYDTPAAVAAMASLDYKLTPEGFQGKVIGVQMSTTSAAYVKQHFDGIAEIRYYDTQDSANADLLSGRIDLIMADATAVKRFTDGAEAKTADIVMKGEVPYDPLFGRGIGAGIRKEDSALKARLDDAITAELGSPDYEASSQFYFGVSVKPNH</sequence>
<keyword evidence="8" id="KW-1185">Reference proteome</keyword>
<dbReference type="Proteomes" id="UP000822331">
    <property type="component" value="Unassembled WGS sequence"/>
</dbReference>
<evidence type="ECO:0000259" key="4">
    <source>
        <dbReference type="SMART" id="SM00062"/>
    </source>
</evidence>
<evidence type="ECO:0000313" key="5">
    <source>
        <dbReference type="EMBL" id="NTF39821.1"/>
    </source>
</evidence>
<dbReference type="PANTHER" id="PTHR35936:SF17">
    <property type="entry name" value="ARGININE-BINDING EXTRACELLULAR PROTEIN ARTP"/>
    <property type="match status" value="1"/>
</dbReference>
<accession>A0AAE7RA95</accession>
<proteinExistence type="predicted"/>
<feature type="chain" id="PRO_5042210451" evidence="3">
    <location>
        <begin position="24"/>
        <end position="259"/>
    </location>
</feature>
<dbReference type="RefSeq" id="WP_065700905.1">
    <property type="nucleotide sequence ID" value="NZ_CP049208.1"/>
</dbReference>
<dbReference type="KEGG" id="arui:G6M88_23050"/>
<comment type="subcellular location">
    <subcellularLocation>
        <location evidence="1">Periplasm</location>
    </subcellularLocation>
</comment>
<dbReference type="Pfam" id="PF00497">
    <property type="entry name" value="SBP_bac_3"/>
    <property type="match status" value="1"/>
</dbReference>
<reference evidence="5 8" key="1">
    <citation type="journal article" date="2020" name="Science">
        <title>Unexpected conservation and global transmission of agrobacterial virulence plasmids.</title>
        <authorList>
            <person name="Weisberg A.J."/>
            <person name="Davis E.W. 2nd"/>
            <person name="Tabima J."/>
            <person name="Belcher M.S."/>
            <person name="Miller M."/>
            <person name="Kuo C.H."/>
            <person name="Loper J.E."/>
            <person name="Grunwald N.J."/>
            <person name="Putnam M.L."/>
            <person name="Chang J.H."/>
        </authorList>
    </citation>
    <scope>NUCLEOTIDE SEQUENCE [LARGE SCALE GENOMIC DNA]</scope>
    <source>
        <strain evidence="5 8">A19/93</strain>
    </source>
</reference>
<evidence type="ECO:0000313" key="7">
    <source>
        <dbReference type="Proteomes" id="UP000663912"/>
    </source>
</evidence>
<name>A0AAE7RA95_9HYPH</name>
<geneLocation type="plasmid" evidence="6 7">
    <name>pW2_73_1</name>
</geneLocation>
<evidence type="ECO:0000313" key="6">
    <source>
        <dbReference type="EMBL" id="QTG03343.1"/>
    </source>
</evidence>
<dbReference type="EMBL" id="JAAMCP010000017">
    <property type="protein sequence ID" value="NTF39821.1"/>
    <property type="molecule type" value="Genomic_DNA"/>
</dbReference>
<evidence type="ECO:0000313" key="8">
    <source>
        <dbReference type="Proteomes" id="UP000822331"/>
    </source>
</evidence>
<dbReference type="InterPro" id="IPR001638">
    <property type="entry name" value="Solute-binding_3/MltF_N"/>
</dbReference>